<dbReference type="RefSeq" id="WP_149677652.1">
    <property type="nucleotide sequence ID" value="NZ_DAONMB010000006.1"/>
</dbReference>
<comment type="function">
    <text evidence="17">Catalyzes the dephosphorylation of undecaprenyl diphosphate (UPP). Confers resistance to bacitracin.</text>
</comment>
<accession>A0A1M6BT77</accession>
<keyword evidence="8 17" id="KW-0133">Cell shape</keyword>
<evidence type="ECO:0000256" key="9">
    <source>
        <dbReference type="ARBA" id="ARBA00022984"/>
    </source>
</evidence>
<evidence type="ECO:0000256" key="7">
    <source>
        <dbReference type="ARBA" id="ARBA00022801"/>
    </source>
</evidence>
<keyword evidence="11 17" id="KW-0472">Membrane</keyword>
<feature type="transmembrane region" description="Helical" evidence="17">
    <location>
        <begin position="204"/>
        <end position="228"/>
    </location>
</feature>
<evidence type="ECO:0000256" key="3">
    <source>
        <dbReference type="ARBA" id="ARBA00012374"/>
    </source>
</evidence>
<keyword evidence="7 17" id="KW-0378">Hydrolase</keyword>
<dbReference type="HAMAP" id="MF_01006">
    <property type="entry name" value="Undec_diphosphatase"/>
    <property type="match status" value="1"/>
</dbReference>
<evidence type="ECO:0000313" key="19">
    <source>
        <dbReference type="Proteomes" id="UP000324781"/>
    </source>
</evidence>
<dbReference type="EMBL" id="FQZP01000003">
    <property type="protein sequence ID" value="SHI51881.1"/>
    <property type="molecule type" value="Genomic_DNA"/>
</dbReference>
<keyword evidence="19" id="KW-1185">Reference proteome</keyword>
<comment type="catalytic activity">
    <reaction evidence="16 17">
        <text>di-trans,octa-cis-undecaprenyl diphosphate + H2O = di-trans,octa-cis-undecaprenyl phosphate + phosphate + H(+)</text>
        <dbReference type="Rhea" id="RHEA:28094"/>
        <dbReference type="ChEBI" id="CHEBI:15377"/>
        <dbReference type="ChEBI" id="CHEBI:15378"/>
        <dbReference type="ChEBI" id="CHEBI:43474"/>
        <dbReference type="ChEBI" id="CHEBI:58405"/>
        <dbReference type="ChEBI" id="CHEBI:60392"/>
        <dbReference type="EC" id="3.6.1.27"/>
    </reaction>
</comment>
<evidence type="ECO:0000256" key="4">
    <source>
        <dbReference type="ARBA" id="ARBA00021581"/>
    </source>
</evidence>
<evidence type="ECO:0000256" key="14">
    <source>
        <dbReference type="ARBA" id="ARBA00032707"/>
    </source>
</evidence>
<dbReference type="GO" id="GO:0071555">
    <property type="term" value="P:cell wall organization"/>
    <property type="evidence" value="ECO:0007669"/>
    <property type="project" value="UniProtKB-KW"/>
</dbReference>
<feature type="transmembrane region" description="Helical" evidence="17">
    <location>
        <begin position="99"/>
        <end position="119"/>
    </location>
</feature>
<evidence type="ECO:0000256" key="17">
    <source>
        <dbReference type="HAMAP-Rule" id="MF_01006"/>
    </source>
</evidence>
<keyword evidence="13 17" id="KW-0961">Cell wall biogenesis/degradation</keyword>
<evidence type="ECO:0000256" key="6">
    <source>
        <dbReference type="ARBA" id="ARBA00022692"/>
    </source>
</evidence>
<dbReference type="EC" id="3.6.1.27" evidence="3 17"/>
<dbReference type="PANTHER" id="PTHR30622:SF4">
    <property type="entry name" value="UNDECAPRENYL-DIPHOSPHATASE"/>
    <property type="match status" value="1"/>
</dbReference>
<evidence type="ECO:0000256" key="8">
    <source>
        <dbReference type="ARBA" id="ARBA00022960"/>
    </source>
</evidence>
<keyword evidence="5 17" id="KW-1003">Cell membrane</keyword>
<evidence type="ECO:0000256" key="16">
    <source>
        <dbReference type="ARBA" id="ARBA00047594"/>
    </source>
</evidence>
<evidence type="ECO:0000256" key="13">
    <source>
        <dbReference type="ARBA" id="ARBA00023316"/>
    </source>
</evidence>
<evidence type="ECO:0000256" key="12">
    <source>
        <dbReference type="ARBA" id="ARBA00023251"/>
    </source>
</evidence>
<evidence type="ECO:0000256" key="2">
    <source>
        <dbReference type="ARBA" id="ARBA00010621"/>
    </source>
</evidence>
<feature type="transmembrane region" description="Helical" evidence="17">
    <location>
        <begin position="73"/>
        <end position="93"/>
    </location>
</feature>
<evidence type="ECO:0000256" key="11">
    <source>
        <dbReference type="ARBA" id="ARBA00023136"/>
    </source>
</evidence>
<keyword evidence="10 17" id="KW-1133">Transmembrane helix</keyword>
<dbReference type="GO" id="GO:0046677">
    <property type="term" value="P:response to antibiotic"/>
    <property type="evidence" value="ECO:0007669"/>
    <property type="project" value="UniProtKB-UniRule"/>
</dbReference>
<name>A0A1M6BT77_9FIRM</name>
<evidence type="ECO:0000256" key="1">
    <source>
        <dbReference type="ARBA" id="ARBA00004651"/>
    </source>
</evidence>
<feature type="transmembrane region" description="Helical" evidence="17">
    <location>
        <begin position="40"/>
        <end position="61"/>
    </location>
</feature>
<organism evidence="18 19">
    <name type="scientific">Thermoclostridium caenicola</name>
    <dbReference type="NCBI Taxonomy" id="659425"/>
    <lineage>
        <taxon>Bacteria</taxon>
        <taxon>Bacillati</taxon>
        <taxon>Bacillota</taxon>
        <taxon>Clostridia</taxon>
        <taxon>Eubacteriales</taxon>
        <taxon>Oscillospiraceae</taxon>
        <taxon>Thermoclostridium</taxon>
    </lineage>
</organism>
<dbReference type="InterPro" id="IPR003824">
    <property type="entry name" value="UppP"/>
</dbReference>
<gene>
    <name evidence="17" type="primary">uppP</name>
    <name evidence="18" type="ORF">SAMN05444373_1003113</name>
</gene>
<keyword evidence="6 17" id="KW-0812">Transmembrane</keyword>
<dbReference type="AlphaFoldDB" id="A0A1M6BT77"/>
<dbReference type="GO" id="GO:0009252">
    <property type="term" value="P:peptidoglycan biosynthetic process"/>
    <property type="evidence" value="ECO:0007669"/>
    <property type="project" value="UniProtKB-KW"/>
</dbReference>
<comment type="miscellaneous">
    <text evidence="17">Bacitracin is thought to be involved in the inhibition of peptidoglycan synthesis by sequestering undecaprenyl diphosphate, thereby reducing the pool of lipid carrier available.</text>
</comment>
<dbReference type="Proteomes" id="UP000324781">
    <property type="component" value="Unassembled WGS sequence"/>
</dbReference>
<dbReference type="GO" id="GO:0008360">
    <property type="term" value="P:regulation of cell shape"/>
    <property type="evidence" value="ECO:0007669"/>
    <property type="project" value="UniProtKB-KW"/>
</dbReference>
<dbReference type="Pfam" id="PF02673">
    <property type="entry name" value="BacA"/>
    <property type="match status" value="1"/>
</dbReference>
<sequence>MNIFEAIVLGIVQGLTEFLPVSSSGHLVLFQQLFGIEGEMVVTFDVALHVGTLLAVFVVYWKRILEMIRHPFSKLPVFLVLGTIPTVIIALLFKDAIEGYYASGSLLGPGFVFTGLILIGAEKIGNGRKDLENMKLVDSLLIGAGQGLALMPGVSRSGMTITTGLALGLDRGFAADYAFLLSIPAILGGALLDVLDVVRGDTTAVASIGILPLVVGVAVAAVTGFLAIKVMLAAVKKMKLKYFAWYVMALGILIIIAQLFFKEQFPWLG</sequence>
<evidence type="ECO:0000256" key="10">
    <source>
        <dbReference type="ARBA" id="ARBA00022989"/>
    </source>
</evidence>
<comment type="subcellular location">
    <subcellularLocation>
        <location evidence="1 17">Cell membrane</location>
        <topology evidence="1 17">Multi-pass membrane protein</topology>
    </subcellularLocation>
</comment>
<proteinExistence type="inferred from homology"/>
<keyword evidence="12 17" id="KW-0046">Antibiotic resistance</keyword>
<evidence type="ECO:0000313" key="18">
    <source>
        <dbReference type="EMBL" id="SHI51881.1"/>
    </source>
</evidence>
<feature type="transmembrane region" description="Helical" evidence="17">
    <location>
        <begin position="173"/>
        <end position="192"/>
    </location>
</feature>
<keyword evidence="9 17" id="KW-0573">Peptidoglycan synthesis</keyword>
<feature type="transmembrane region" description="Helical" evidence="17">
    <location>
        <begin position="240"/>
        <end position="261"/>
    </location>
</feature>
<comment type="similarity">
    <text evidence="2 17">Belongs to the UppP family.</text>
</comment>
<protein>
    <recommendedName>
        <fullName evidence="4 17">Undecaprenyl-diphosphatase</fullName>
        <ecNumber evidence="3 17">3.6.1.27</ecNumber>
    </recommendedName>
    <alternativeName>
        <fullName evidence="15 17">Bacitracin resistance protein</fullName>
    </alternativeName>
    <alternativeName>
        <fullName evidence="14 17">Undecaprenyl pyrophosphate phosphatase</fullName>
    </alternativeName>
</protein>
<evidence type="ECO:0000256" key="5">
    <source>
        <dbReference type="ARBA" id="ARBA00022475"/>
    </source>
</evidence>
<dbReference type="GO" id="GO:0050380">
    <property type="term" value="F:undecaprenyl-diphosphatase activity"/>
    <property type="evidence" value="ECO:0007669"/>
    <property type="project" value="UniProtKB-UniRule"/>
</dbReference>
<reference evidence="18 19" key="1">
    <citation type="submission" date="2016-11" db="EMBL/GenBank/DDBJ databases">
        <authorList>
            <person name="Varghese N."/>
            <person name="Submissions S."/>
        </authorList>
    </citation>
    <scope>NUCLEOTIDE SEQUENCE [LARGE SCALE GENOMIC DNA]</scope>
    <source>
        <strain evidence="18 19">DSM 19027</strain>
    </source>
</reference>
<dbReference type="PANTHER" id="PTHR30622">
    <property type="entry name" value="UNDECAPRENYL-DIPHOSPHATASE"/>
    <property type="match status" value="1"/>
</dbReference>
<dbReference type="OrthoDB" id="9808289at2"/>
<dbReference type="GO" id="GO:0005886">
    <property type="term" value="C:plasma membrane"/>
    <property type="evidence" value="ECO:0007669"/>
    <property type="project" value="UniProtKB-SubCell"/>
</dbReference>
<evidence type="ECO:0000256" key="15">
    <source>
        <dbReference type="ARBA" id="ARBA00032932"/>
    </source>
</evidence>